<keyword evidence="2" id="KW-0732">Signal</keyword>
<sequence>MNYIILVTIAILYLAQNACPKDVPYEILQDTFIGAIYAHTPVIGSRETGKIITREQALEAVKPNLAVYEEQTRIAKSQNADIIVFPEYGLYGFGTTRDSVVPYMEYIPDPQSESWNPCLDPRQSKPTDNVILKTLSCIAKNSSIYLVANLGDYQYCEPAQDPECPDDKRYQYNTNVVFDPQGALIARYHKQKLFMSEIVRYDVPTSPEYITFNTPFGKFGTFVCFDILFKEPAVDLVTEYKVNHILFPTAWMNVYPFFSAVSFHSAWAYGMGVNFLSANIHRPRNRNVGSGVYGYNGIKEYTMDHEAPNGELKLATLESRPSPKTIQHTKLENLGNTSREFVSDLFGDKFNFVSLKEYEGTISVCHNAVCCSATYKRTGNSHNELYAIGAFDGLHTKEGTYYLQICTLLKCATDEPESCGSKVTDSKTIFEHFTLKGNFSTQHIFPMVVLDKAEPSINDWEYSDGPTLSSNSLQKPLLTAAMFGRWYEMDQLFGQRPKTTVGVKSPGNSANDNTSNIKVLLLSFISFFIIVQFKCQL</sequence>
<dbReference type="Pfam" id="PF00795">
    <property type="entry name" value="CN_hydrolase"/>
    <property type="match status" value="1"/>
</dbReference>
<dbReference type="OrthoDB" id="10250282at2759"/>
<evidence type="ECO:0000256" key="1">
    <source>
        <dbReference type="ARBA" id="ARBA00008225"/>
    </source>
</evidence>
<evidence type="ECO:0000256" key="3">
    <source>
        <dbReference type="ARBA" id="ARBA00022801"/>
    </source>
</evidence>
<accession>A0A8J1TIQ4</accession>
<keyword evidence="6" id="KW-1185">Reference proteome</keyword>
<dbReference type="FunFam" id="3.60.110.10:FF:000001">
    <property type="entry name" value="biotinidase isoform X1"/>
    <property type="match status" value="1"/>
</dbReference>
<dbReference type="EMBL" id="CAIIXF020000002">
    <property type="protein sequence ID" value="CAH1778222.1"/>
    <property type="molecule type" value="Genomic_DNA"/>
</dbReference>
<dbReference type="SUPFAM" id="SSF56317">
    <property type="entry name" value="Carbon-nitrogen hydrolase"/>
    <property type="match status" value="1"/>
</dbReference>
<dbReference type="PANTHER" id="PTHR10609:SF27">
    <property type="entry name" value="CN HYDROLASE DOMAIN-CONTAINING PROTEIN-RELATED"/>
    <property type="match status" value="1"/>
</dbReference>
<dbReference type="AlphaFoldDB" id="A0A8J1TIQ4"/>
<comment type="similarity">
    <text evidence="1">Belongs to the carbon-nitrogen hydrolase superfamily. BTD/VNN family.</text>
</comment>
<comment type="caution">
    <text evidence="5">The sequence shown here is derived from an EMBL/GenBank/DDBJ whole genome shotgun (WGS) entry which is preliminary data.</text>
</comment>
<reference evidence="5" key="1">
    <citation type="submission" date="2022-03" db="EMBL/GenBank/DDBJ databases">
        <authorList>
            <person name="Martin C."/>
        </authorList>
    </citation>
    <scope>NUCLEOTIDE SEQUENCE</scope>
</reference>
<dbReference type="Gene3D" id="3.60.110.10">
    <property type="entry name" value="Carbon-nitrogen hydrolase"/>
    <property type="match status" value="1"/>
</dbReference>
<dbReference type="InterPro" id="IPR012101">
    <property type="entry name" value="Biotinidase-like_euk"/>
</dbReference>
<protein>
    <submittedName>
        <fullName evidence="5">Uncharacterized protein</fullName>
    </submittedName>
</protein>
<dbReference type="GO" id="GO:0016811">
    <property type="term" value="F:hydrolase activity, acting on carbon-nitrogen (but not peptide) bonds, in linear amides"/>
    <property type="evidence" value="ECO:0007669"/>
    <property type="project" value="InterPro"/>
</dbReference>
<proteinExistence type="inferred from homology"/>
<keyword evidence="3" id="KW-0378">Hydrolase</keyword>
<evidence type="ECO:0000313" key="5">
    <source>
        <dbReference type="EMBL" id="CAH1778222.1"/>
    </source>
</evidence>
<keyword evidence="4" id="KW-0325">Glycoprotein</keyword>
<dbReference type="InterPro" id="IPR003010">
    <property type="entry name" value="C-N_Hydrolase"/>
</dbReference>
<dbReference type="InterPro" id="IPR036526">
    <property type="entry name" value="C-N_Hydrolase_sf"/>
</dbReference>
<gene>
    <name evidence="5" type="ORF">OFUS_LOCUS5175</name>
</gene>
<evidence type="ECO:0000256" key="4">
    <source>
        <dbReference type="ARBA" id="ARBA00023180"/>
    </source>
</evidence>
<evidence type="ECO:0000256" key="2">
    <source>
        <dbReference type="ARBA" id="ARBA00022729"/>
    </source>
</evidence>
<name>A0A8J1TIQ4_OWEFU</name>
<dbReference type="PANTHER" id="PTHR10609">
    <property type="entry name" value="BIOTINIDASE-RELATED"/>
    <property type="match status" value="1"/>
</dbReference>
<evidence type="ECO:0000313" key="6">
    <source>
        <dbReference type="Proteomes" id="UP000749559"/>
    </source>
</evidence>
<dbReference type="Pfam" id="PF19018">
    <property type="entry name" value="Vanin_C"/>
    <property type="match status" value="1"/>
</dbReference>
<dbReference type="InterPro" id="IPR043957">
    <property type="entry name" value="Vanin_C"/>
</dbReference>
<dbReference type="CDD" id="cd07567">
    <property type="entry name" value="biotinidase_like"/>
    <property type="match status" value="1"/>
</dbReference>
<dbReference type="Proteomes" id="UP000749559">
    <property type="component" value="Unassembled WGS sequence"/>
</dbReference>
<organism evidence="5 6">
    <name type="scientific">Owenia fusiformis</name>
    <name type="common">Polychaete worm</name>
    <dbReference type="NCBI Taxonomy" id="6347"/>
    <lineage>
        <taxon>Eukaryota</taxon>
        <taxon>Metazoa</taxon>
        <taxon>Spiralia</taxon>
        <taxon>Lophotrochozoa</taxon>
        <taxon>Annelida</taxon>
        <taxon>Polychaeta</taxon>
        <taxon>Sedentaria</taxon>
        <taxon>Canalipalpata</taxon>
        <taxon>Sabellida</taxon>
        <taxon>Oweniida</taxon>
        <taxon>Oweniidae</taxon>
        <taxon>Owenia</taxon>
    </lineage>
</organism>
<dbReference type="PROSITE" id="PS50263">
    <property type="entry name" value="CN_HYDROLASE"/>
    <property type="match status" value="1"/>
</dbReference>
<dbReference type="InterPro" id="IPR040154">
    <property type="entry name" value="Biotinidase/VNN"/>
</dbReference>